<keyword evidence="21" id="KW-0378">Hydrolase</keyword>
<dbReference type="PROSITE" id="PS00211">
    <property type="entry name" value="ABC_TRANSPORTER_1"/>
    <property type="match status" value="1"/>
</dbReference>
<keyword evidence="22" id="KW-1185">Reference proteome</keyword>
<dbReference type="OMA" id="STLAICW"/>
<dbReference type="PANTHER" id="PTHR43394:SF17">
    <property type="entry name" value="MITOCHONDRIAL POTASSIUM CHANNEL ATP-BINDING SUBUNIT"/>
    <property type="match status" value="1"/>
</dbReference>
<dbReference type="InterPro" id="IPR017871">
    <property type="entry name" value="ABC_transporter-like_CS"/>
</dbReference>
<comment type="subcellular location">
    <subcellularLocation>
        <location evidence="1">Mitochondrion inner membrane</location>
        <topology evidence="1">Multi-pass membrane protein</topology>
    </subcellularLocation>
</comment>
<keyword evidence="10" id="KW-0630">Potassium</keyword>
<keyword evidence="3" id="KW-0813">Transport</keyword>
<dbReference type="CDD" id="cd03249">
    <property type="entry name" value="ABC_MTABC3_MDL1_MDL2"/>
    <property type="match status" value="1"/>
</dbReference>
<dbReference type="PROSITE" id="PS50929">
    <property type="entry name" value="ABC_TM1F"/>
    <property type="match status" value="1"/>
</dbReference>
<comment type="similarity">
    <text evidence="2">Belongs to the ABC transporter superfamily. ABCB family. Multidrug resistance exporter (TC 3.A.1.201) subfamily.</text>
</comment>
<feature type="transmembrane region" description="Helical" evidence="18">
    <location>
        <begin position="308"/>
        <end position="328"/>
    </location>
</feature>
<dbReference type="InterPro" id="IPR003593">
    <property type="entry name" value="AAA+_ATPase"/>
</dbReference>
<evidence type="ECO:0000256" key="18">
    <source>
        <dbReference type="SAM" id="Phobius"/>
    </source>
</evidence>
<feature type="transmembrane region" description="Helical" evidence="18">
    <location>
        <begin position="183"/>
        <end position="201"/>
    </location>
</feature>
<evidence type="ECO:0000256" key="13">
    <source>
        <dbReference type="ARBA" id="ARBA00023128"/>
    </source>
</evidence>
<evidence type="ECO:0000256" key="12">
    <source>
        <dbReference type="ARBA" id="ARBA00023065"/>
    </source>
</evidence>
<keyword evidence="12" id="KW-0406">Ion transport</keyword>
<name>A0A137P6E2_CONC2</name>
<protein>
    <recommendedName>
        <fullName evidence="15">Mitochondrial potassium channel ATP-binding subunit</fullName>
    </recommendedName>
    <alternativeName>
        <fullName evidence="17">ATP-binding cassette sub-family B member 8, mitochondrial</fullName>
    </alternativeName>
    <alternativeName>
        <fullName evidence="16">Mitochondrial sulfonylurea-receptor</fullName>
    </alternativeName>
</protein>
<reference evidence="21 22" key="1">
    <citation type="journal article" date="2015" name="Genome Biol. Evol.">
        <title>Phylogenomic analyses indicate that early fungi evolved digesting cell walls of algal ancestors of land plants.</title>
        <authorList>
            <person name="Chang Y."/>
            <person name="Wang S."/>
            <person name="Sekimoto S."/>
            <person name="Aerts A.L."/>
            <person name="Choi C."/>
            <person name="Clum A."/>
            <person name="LaButti K.M."/>
            <person name="Lindquist E.A."/>
            <person name="Yee Ngan C."/>
            <person name="Ohm R.A."/>
            <person name="Salamov A.A."/>
            <person name="Grigoriev I.V."/>
            <person name="Spatafora J.W."/>
            <person name="Berbee M.L."/>
        </authorList>
    </citation>
    <scope>NUCLEOTIDE SEQUENCE [LARGE SCALE GENOMIC DNA]</scope>
    <source>
        <strain evidence="21 22">NRRL 28638</strain>
    </source>
</reference>
<evidence type="ECO:0000313" key="22">
    <source>
        <dbReference type="Proteomes" id="UP000070444"/>
    </source>
</evidence>
<dbReference type="InterPro" id="IPR011527">
    <property type="entry name" value="ABC1_TM_dom"/>
</dbReference>
<dbReference type="SMART" id="SM00382">
    <property type="entry name" value="AAA"/>
    <property type="match status" value="1"/>
</dbReference>
<dbReference type="GO" id="GO:0006813">
    <property type="term" value="P:potassium ion transport"/>
    <property type="evidence" value="ECO:0007669"/>
    <property type="project" value="UniProtKB-KW"/>
</dbReference>
<dbReference type="OrthoDB" id="6500128at2759"/>
<feature type="transmembrane region" description="Helical" evidence="18">
    <location>
        <begin position="403"/>
        <end position="424"/>
    </location>
</feature>
<feature type="transmembrane region" description="Helical" evidence="18">
    <location>
        <begin position="238"/>
        <end position="259"/>
    </location>
</feature>
<evidence type="ECO:0000256" key="6">
    <source>
        <dbReference type="ARBA" id="ARBA00022741"/>
    </source>
</evidence>
<keyword evidence="9" id="KW-0809">Transit peptide</keyword>
<dbReference type="AlphaFoldDB" id="A0A137P6E2"/>
<keyword evidence="13" id="KW-0496">Mitochondrion</keyword>
<evidence type="ECO:0000259" key="19">
    <source>
        <dbReference type="PROSITE" id="PS50893"/>
    </source>
</evidence>
<evidence type="ECO:0000256" key="9">
    <source>
        <dbReference type="ARBA" id="ARBA00022946"/>
    </source>
</evidence>
<evidence type="ECO:0000256" key="17">
    <source>
        <dbReference type="ARBA" id="ARBA00042968"/>
    </source>
</evidence>
<dbReference type="GO" id="GO:0005743">
    <property type="term" value="C:mitochondrial inner membrane"/>
    <property type="evidence" value="ECO:0007669"/>
    <property type="project" value="UniProtKB-SubCell"/>
</dbReference>
<dbReference type="GO" id="GO:0090374">
    <property type="term" value="P:oligopeptide export from mitochondrion"/>
    <property type="evidence" value="ECO:0007669"/>
    <property type="project" value="TreeGrafter"/>
</dbReference>
<evidence type="ECO:0000313" key="21">
    <source>
        <dbReference type="EMBL" id="KXN70565.1"/>
    </source>
</evidence>
<evidence type="ECO:0000256" key="10">
    <source>
        <dbReference type="ARBA" id="ARBA00022958"/>
    </source>
</evidence>
<evidence type="ECO:0000256" key="5">
    <source>
        <dbReference type="ARBA" id="ARBA00022692"/>
    </source>
</evidence>
<keyword evidence="6" id="KW-0547">Nucleotide-binding</keyword>
<proteinExistence type="inferred from homology"/>
<keyword evidence="11 18" id="KW-1133">Transmembrane helix</keyword>
<evidence type="ECO:0000256" key="16">
    <source>
        <dbReference type="ARBA" id="ARBA00041416"/>
    </source>
</evidence>
<evidence type="ECO:0000256" key="14">
    <source>
        <dbReference type="ARBA" id="ARBA00023136"/>
    </source>
</evidence>
<sequence length="739" mass="82020">MIRFNINRLGVNNTKNFYSKSINLQKSYNTKLNSNNESFKFNSNRSFNKINLNPSKFSFNNANFTKNILKSKSFTSKSFESVKNSKFEEIKDLLNKNSSLKKLLILILTTLGVILPTSTLINNESNLNSIYTSDTKLDESKINAVEIEDVEDEEALDGAGKDDDLYPTQTKGQVAWELFKSHWKLTLLSVITAVLSALVGLQVPQAMGHLVNVVSKALAQNAALPELLLQLKPCAIQLLTLFLSKASLTAAHIAFVTWLGENLASDLRTRLFYSLLTQDLAFFDLSRSGESSERLISDVSDFKATFKLVIPQAVTCFTSIIGTLFQLIAISPNLTGYLIMTLPPVYLGLYLHGRVLRKIRSIARNYEIQSAEELETEKYKQSNKIVAGWNNLFGFHLGVFRGFMTLAVGSVMLTVLYFGGMLVIEQKLSTGELMTFLVAAQGAQGSMDHLGGLIGQTMQFFNSADRILSFLVKPPSTTLRPKLKIGLQIADVQGGIEFRNVDFAYPTRPDQPILDQLNLSIAPGTTVALCGPSGVGKTTIGQLVERFYEVDNGEILLDGYPLHFIDPKWLRKNVLGYLSQEPTLFAGSILDNIKYGKPEASMEEVIAACRAANAHEFIAQFDNGYQTQVGERGVSLSGGQKQRIAIARTILKDPKILILDEATSALDNHSERVVQEALNRLMKDRTTIIIAHRLTTIQNSDVIIVLGKVKGNIAEMGNHEALMKLKGEYYQLREKMNTN</sequence>
<dbReference type="EMBL" id="KQ964499">
    <property type="protein sequence ID" value="KXN70565.1"/>
    <property type="molecule type" value="Genomic_DNA"/>
</dbReference>
<dbReference type="Gene3D" id="1.20.1560.10">
    <property type="entry name" value="ABC transporter type 1, transmembrane domain"/>
    <property type="match status" value="2"/>
</dbReference>
<dbReference type="InterPro" id="IPR003439">
    <property type="entry name" value="ABC_transporter-like_ATP-bd"/>
</dbReference>
<organism evidence="21 22">
    <name type="scientific">Conidiobolus coronatus (strain ATCC 28846 / CBS 209.66 / NRRL 28638)</name>
    <name type="common">Delacroixia coronata</name>
    <dbReference type="NCBI Taxonomy" id="796925"/>
    <lineage>
        <taxon>Eukaryota</taxon>
        <taxon>Fungi</taxon>
        <taxon>Fungi incertae sedis</taxon>
        <taxon>Zoopagomycota</taxon>
        <taxon>Entomophthoromycotina</taxon>
        <taxon>Entomophthoromycetes</taxon>
        <taxon>Entomophthorales</taxon>
        <taxon>Ancylistaceae</taxon>
        <taxon>Conidiobolus</taxon>
    </lineage>
</organism>
<evidence type="ECO:0000259" key="20">
    <source>
        <dbReference type="PROSITE" id="PS50929"/>
    </source>
</evidence>
<evidence type="ECO:0000256" key="4">
    <source>
        <dbReference type="ARBA" id="ARBA00022538"/>
    </source>
</evidence>
<dbReference type="SUPFAM" id="SSF90123">
    <property type="entry name" value="ABC transporter transmembrane region"/>
    <property type="match status" value="1"/>
</dbReference>
<accession>A0A137P6E2</accession>
<evidence type="ECO:0000256" key="2">
    <source>
        <dbReference type="ARBA" id="ARBA00007577"/>
    </source>
</evidence>
<dbReference type="InterPro" id="IPR027417">
    <property type="entry name" value="P-loop_NTPase"/>
</dbReference>
<keyword evidence="8" id="KW-0067">ATP-binding</keyword>
<gene>
    <name evidence="21" type="ORF">CONCODRAFT_17568</name>
</gene>
<dbReference type="Proteomes" id="UP000070444">
    <property type="component" value="Unassembled WGS sequence"/>
</dbReference>
<dbReference type="PANTHER" id="PTHR43394">
    <property type="entry name" value="ATP-DEPENDENT PERMEASE MDL1, MITOCHONDRIAL"/>
    <property type="match status" value="1"/>
</dbReference>
<dbReference type="Pfam" id="PF00664">
    <property type="entry name" value="ABC_membrane"/>
    <property type="match status" value="1"/>
</dbReference>
<keyword evidence="7" id="KW-0999">Mitochondrion inner membrane</keyword>
<feature type="domain" description="ABC transporter" evidence="19">
    <location>
        <begin position="496"/>
        <end position="735"/>
    </location>
</feature>
<dbReference type="FunFam" id="3.40.50.300:FF:000251">
    <property type="entry name" value="ABC transporter B family member 19"/>
    <property type="match status" value="1"/>
</dbReference>
<dbReference type="GO" id="GO:0005524">
    <property type="term" value="F:ATP binding"/>
    <property type="evidence" value="ECO:0007669"/>
    <property type="project" value="UniProtKB-KW"/>
</dbReference>
<evidence type="ECO:0000256" key="7">
    <source>
        <dbReference type="ARBA" id="ARBA00022792"/>
    </source>
</evidence>
<dbReference type="SUPFAM" id="SSF52540">
    <property type="entry name" value="P-loop containing nucleoside triphosphate hydrolases"/>
    <property type="match status" value="1"/>
</dbReference>
<feature type="domain" description="ABC transmembrane type-1" evidence="20">
    <location>
        <begin position="187"/>
        <end position="459"/>
    </location>
</feature>
<dbReference type="STRING" id="796925.A0A137P6E2"/>
<keyword evidence="14 18" id="KW-0472">Membrane</keyword>
<dbReference type="GO" id="GO:0015421">
    <property type="term" value="F:ABC-type oligopeptide transporter activity"/>
    <property type="evidence" value="ECO:0007669"/>
    <property type="project" value="TreeGrafter"/>
</dbReference>
<evidence type="ECO:0000256" key="11">
    <source>
        <dbReference type="ARBA" id="ARBA00022989"/>
    </source>
</evidence>
<evidence type="ECO:0000256" key="15">
    <source>
        <dbReference type="ARBA" id="ARBA00040439"/>
    </source>
</evidence>
<dbReference type="PROSITE" id="PS50893">
    <property type="entry name" value="ABC_TRANSPORTER_2"/>
    <property type="match status" value="1"/>
</dbReference>
<dbReference type="GO" id="GO:0016887">
    <property type="term" value="F:ATP hydrolysis activity"/>
    <property type="evidence" value="ECO:0007669"/>
    <property type="project" value="InterPro"/>
</dbReference>
<keyword evidence="5 18" id="KW-0812">Transmembrane</keyword>
<evidence type="ECO:0000256" key="3">
    <source>
        <dbReference type="ARBA" id="ARBA00022448"/>
    </source>
</evidence>
<dbReference type="InterPro" id="IPR039421">
    <property type="entry name" value="Type_1_exporter"/>
</dbReference>
<keyword evidence="4" id="KW-0633">Potassium transport</keyword>
<feature type="transmembrane region" description="Helical" evidence="18">
    <location>
        <begin position="334"/>
        <end position="351"/>
    </location>
</feature>
<dbReference type="Pfam" id="PF00005">
    <property type="entry name" value="ABC_tran"/>
    <property type="match status" value="1"/>
</dbReference>
<evidence type="ECO:0000256" key="1">
    <source>
        <dbReference type="ARBA" id="ARBA00004448"/>
    </source>
</evidence>
<dbReference type="InterPro" id="IPR036640">
    <property type="entry name" value="ABC1_TM_sf"/>
</dbReference>
<evidence type="ECO:0000256" key="8">
    <source>
        <dbReference type="ARBA" id="ARBA00022840"/>
    </source>
</evidence>
<dbReference type="Gene3D" id="3.40.50.300">
    <property type="entry name" value="P-loop containing nucleotide triphosphate hydrolases"/>
    <property type="match status" value="1"/>
</dbReference>